<gene>
    <name evidence="2" type="ORF">TAV2_LOCUS24003</name>
</gene>
<name>A0AAU9TA98_THLAR</name>
<dbReference type="Proteomes" id="UP000836841">
    <property type="component" value="Chromosome 7"/>
</dbReference>
<accession>A0AAU9TA98</accession>
<keyword evidence="1" id="KW-0175">Coiled coil</keyword>
<sequence>MEDSGVILCQISVYKDMLDQVTREIESEIVKCSELESNLSVKEAELTRSFLASQFEISGLISVTADSRNSLKLLEDEICRLRSEHCQLLRRITEKREGFVKMCFEFQRDIFVDGDNELRSLLSEREFLENEVRMLKEKNATVKNSILAYMEDEMWNQMSD</sequence>
<evidence type="ECO:0000313" key="2">
    <source>
        <dbReference type="EMBL" id="CAH2080132.1"/>
    </source>
</evidence>
<evidence type="ECO:0000256" key="1">
    <source>
        <dbReference type="SAM" id="Coils"/>
    </source>
</evidence>
<reference evidence="2 3" key="1">
    <citation type="submission" date="2022-03" db="EMBL/GenBank/DDBJ databases">
        <authorList>
            <person name="Nunn A."/>
            <person name="Chopra R."/>
            <person name="Nunn A."/>
            <person name="Contreras Garrido A."/>
        </authorList>
    </citation>
    <scope>NUCLEOTIDE SEQUENCE [LARGE SCALE GENOMIC DNA]</scope>
</reference>
<proteinExistence type="predicted"/>
<feature type="coiled-coil region" evidence="1">
    <location>
        <begin position="118"/>
        <end position="145"/>
    </location>
</feature>
<dbReference type="AlphaFoldDB" id="A0AAU9TA98"/>
<dbReference type="EMBL" id="OU466863">
    <property type="protein sequence ID" value="CAH2080132.1"/>
    <property type="molecule type" value="Genomic_DNA"/>
</dbReference>
<evidence type="ECO:0000313" key="3">
    <source>
        <dbReference type="Proteomes" id="UP000836841"/>
    </source>
</evidence>
<protein>
    <submittedName>
        <fullName evidence="2">Uncharacterized protein</fullName>
    </submittedName>
</protein>
<organism evidence="2 3">
    <name type="scientific">Thlaspi arvense</name>
    <name type="common">Field penny-cress</name>
    <dbReference type="NCBI Taxonomy" id="13288"/>
    <lineage>
        <taxon>Eukaryota</taxon>
        <taxon>Viridiplantae</taxon>
        <taxon>Streptophyta</taxon>
        <taxon>Embryophyta</taxon>
        <taxon>Tracheophyta</taxon>
        <taxon>Spermatophyta</taxon>
        <taxon>Magnoliopsida</taxon>
        <taxon>eudicotyledons</taxon>
        <taxon>Gunneridae</taxon>
        <taxon>Pentapetalae</taxon>
        <taxon>rosids</taxon>
        <taxon>malvids</taxon>
        <taxon>Brassicales</taxon>
        <taxon>Brassicaceae</taxon>
        <taxon>Thlaspideae</taxon>
        <taxon>Thlaspi</taxon>
    </lineage>
</organism>
<keyword evidence="3" id="KW-1185">Reference proteome</keyword>